<dbReference type="EMBL" id="CP060696">
    <property type="protein sequence ID" value="QNO17715.1"/>
    <property type="molecule type" value="Genomic_DNA"/>
</dbReference>
<feature type="coiled-coil region" evidence="1">
    <location>
        <begin position="130"/>
        <end position="312"/>
    </location>
</feature>
<organism evidence="2 3">
    <name type="scientific">Caproicibacterium amylolyticum</name>
    <dbReference type="NCBI Taxonomy" id="2766537"/>
    <lineage>
        <taxon>Bacteria</taxon>
        <taxon>Bacillati</taxon>
        <taxon>Bacillota</taxon>
        <taxon>Clostridia</taxon>
        <taxon>Eubacteriales</taxon>
        <taxon>Oscillospiraceae</taxon>
        <taxon>Caproicibacterium</taxon>
    </lineage>
</organism>
<proteinExistence type="predicted"/>
<accession>A0A7G9WGA3</accession>
<dbReference type="Proteomes" id="UP000516046">
    <property type="component" value="Chromosome"/>
</dbReference>
<evidence type="ECO:0000313" key="3">
    <source>
        <dbReference type="Proteomes" id="UP000516046"/>
    </source>
</evidence>
<dbReference type="KEGG" id="caml:H6X83_12430"/>
<evidence type="ECO:0000256" key="1">
    <source>
        <dbReference type="SAM" id="Coils"/>
    </source>
</evidence>
<evidence type="ECO:0000313" key="2">
    <source>
        <dbReference type="EMBL" id="QNO17715.1"/>
    </source>
</evidence>
<protein>
    <submittedName>
        <fullName evidence="2">DUF3102 domain-containing protein</fullName>
    </submittedName>
</protein>
<name>A0A7G9WGA3_9FIRM</name>
<dbReference type="InterPro" id="IPR021451">
    <property type="entry name" value="DUF3102"/>
</dbReference>
<dbReference type="AlphaFoldDB" id="A0A7G9WGA3"/>
<sequence>MNNEMVQVRDAEVVAAEINTIKEQTRKIMLASSVEIGRRLQEAKELVPHGNWTDWLKEKVDYSQSTADNLMRIAREYGDEQVNLFSGEAKSQTFRNLTYSQAVALFALPEEDRDEFVKENNVEDMTARQLQEAIKARQQAEADKKKAEESAADKAVQINSLNAKIDRVCLDADKKAEENESLKKSVKDAAEEIESLKTQLENSKPAGPSPEELKKLQVEAEEKIKAAYEEKASQLSLDKDTAEKAAEKAKQELAKVKREYAAKIKDAAAEKEKAEKKLAVTTPEVEKFSVYFENLQVNINSMKALIRQAGENVPETAGKLRAALKKLLDGYSQSLSNEK</sequence>
<gene>
    <name evidence="2" type="ORF">H6X83_12430</name>
</gene>
<dbReference type="Pfam" id="PF11300">
    <property type="entry name" value="DUF3102"/>
    <property type="match status" value="1"/>
</dbReference>
<keyword evidence="3" id="KW-1185">Reference proteome</keyword>
<reference evidence="2 3" key="1">
    <citation type="submission" date="2020-08" db="EMBL/GenBank/DDBJ databases">
        <authorList>
            <person name="Ren C."/>
            <person name="Gu Y."/>
            <person name="Xu Y."/>
        </authorList>
    </citation>
    <scope>NUCLEOTIDE SEQUENCE [LARGE SCALE GENOMIC DNA]</scope>
    <source>
        <strain evidence="2 3">LBM18003</strain>
    </source>
</reference>
<keyword evidence="1" id="KW-0175">Coiled coil</keyword>
<dbReference type="RefSeq" id="WP_212506779.1">
    <property type="nucleotide sequence ID" value="NZ_CP060696.1"/>
</dbReference>